<comment type="caution">
    <text evidence="2">The sequence shown here is derived from an EMBL/GenBank/DDBJ whole genome shotgun (WGS) entry which is preliminary data.</text>
</comment>
<sequence length="59" mass="6850">MISSPEDWSERIYLSSIPIVRHPCEATSLRYCSRHSFLNDLDGTLVVFSFGLLLYILWT</sequence>
<keyword evidence="1" id="KW-0812">Transmembrane</keyword>
<dbReference type="Proteomes" id="UP000812287">
    <property type="component" value="Unassembled WGS sequence"/>
</dbReference>
<reference evidence="2" key="1">
    <citation type="submission" date="2020-11" db="EMBL/GenBank/DDBJ databases">
        <title>Adaptations for nitrogen fixation in a non-lichenized fungal sporocarp promotes dispersal by wood-feeding termites.</title>
        <authorList>
            <consortium name="DOE Joint Genome Institute"/>
            <person name="Koch R.A."/>
            <person name="Yoon G."/>
            <person name="Arayal U."/>
            <person name="Lail K."/>
            <person name="Amirebrahimi M."/>
            <person name="Labutti K."/>
            <person name="Lipzen A."/>
            <person name="Riley R."/>
            <person name="Barry K."/>
            <person name="Henrissat B."/>
            <person name="Grigoriev I.V."/>
            <person name="Herr J.R."/>
            <person name="Aime M.C."/>
        </authorList>
    </citation>
    <scope>NUCLEOTIDE SEQUENCE</scope>
    <source>
        <strain evidence="2">MCA 3950</strain>
    </source>
</reference>
<protein>
    <submittedName>
        <fullName evidence="2">Uncharacterized protein</fullName>
    </submittedName>
</protein>
<gene>
    <name evidence="2" type="ORF">BT62DRAFT_443172</name>
</gene>
<dbReference type="RefSeq" id="XP_043035784.1">
    <property type="nucleotide sequence ID" value="XM_043180905.1"/>
</dbReference>
<dbReference type="GeneID" id="66103201"/>
<name>A0A9P7VKB1_9AGAR</name>
<keyword evidence="1" id="KW-0472">Membrane</keyword>
<accession>A0A9P7VKB1</accession>
<evidence type="ECO:0000313" key="3">
    <source>
        <dbReference type="Proteomes" id="UP000812287"/>
    </source>
</evidence>
<evidence type="ECO:0000256" key="1">
    <source>
        <dbReference type="SAM" id="Phobius"/>
    </source>
</evidence>
<feature type="transmembrane region" description="Helical" evidence="1">
    <location>
        <begin position="37"/>
        <end position="58"/>
    </location>
</feature>
<dbReference type="EMBL" id="MU250552">
    <property type="protein sequence ID" value="KAG7442284.1"/>
    <property type="molecule type" value="Genomic_DNA"/>
</dbReference>
<organism evidence="2 3">
    <name type="scientific">Guyanagaster necrorhizus</name>
    <dbReference type="NCBI Taxonomy" id="856835"/>
    <lineage>
        <taxon>Eukaryota</taxon>
        <taxon>Fungi</taxon>
        <taxon>Dikarya</taxon>
        <taxon>Basidiomycota</taxon>
        <taxon>Agaricomycotina</taxon>
        <taxon>Agaricomycetes</taxon>
        <taxon>Agaricomycetidae</taxon>
        <taxon>Agaricales</taxon>
        <taxon>Marasmiineae</taxon>
        <taxon>Physalacriaceae</taxon>
        <taxon>Guyanagaster</taxon>
    </lineage>
</organism>
<keyword evidence="1" id="KW-1133">Transmembrane helix</keyword>
<keyword evidence="3" id="KW-1185">Reference proteome</keyword>
<dbReference type="AlphaFoldDB" id="A0A9P7VKB1"/>
<evidence type="ECO:0000313" key="2">
    <source>
        <dbReference type="EMBL" id="KAG7442284.1"/>
    </source>
</evidence>
<proteinExistence type="predicted"/>